<evidence type="ECO:0000256" key="2">
    <source>
        <dbReference type="ARBA" id="ARBA00022670"/>
    </source>
</evidence>
<keyword evidence="9" id="KW-1133">Transmembrane helix</keyword>
<name>A0A1J4JIJ1_9EUKA</name>
<dbReference type="RefSeq" id="XP_068350149.1">
    <property type="nucleotide sequence ID" value="XM_068511074.1"/>
</dbReference>
<dbReference type="InterPro" id="IPR051048">
    <property type="entry name" value="Peptidase_S8/S53_subtilisin"/>
</dbReference>
<evidence type="ECO:0000259" key="11">
    <source>
        <dbReference type="Pfam" id="PF18720"/>
    </source>
</evidence>
<dbReference type="Gene3D" id="2.60.120.380">
    <property type="match status" value="1"/>
</dbReference>
<dbReference type="InterPro" id="IPR041161">
    <property type="entry name" value="EGF_Tenascin"/>
</dbReference>
<dbReference type="InterPro" id="IPR022398">
    <property type="entry name" value="Peptidase_S8_His-AS"/>
</dbReference>
<keyword evidence="13" id="KW-1185">Reference proteome</keyword>
<dbReference type="InterPro" id="IPR034058">
    <property type="entry name" value="TagA/B/C/D_pept_dom"/>
</dbReference>
<feature type="transmembrane region" description="Helical" evidence="9">
    <location>
        <begin position="951"/>
        <end position="972"/>
    </location>
</feature>
<dbReference type="PROSITE" id="PS51892">
    <property type="entry name" value="SUBTILASE"/>
    <property type="match status" value="1"/>
</dbReference>
<dbReference type="PRINTS" id="PR00723">
    <property type="entry name" value="SUBTILISIN"/>
</dbReference>
<sequence length="1013" mass="112209">MIVFLLSLFCSSRPSKLKNSKTINNNFFNDKQNLFNFNYVNHIKSYEINSDSWYKIMITPDDAASLNELEKVIGRKVEPSDMIGLNTYLLFLEKQNAQKVSTLSKIKLSKINKQNSFQTNTKILKETLKNKTYLIFADKTFDVPKFSKVSFKSNRLFVVETTSPNQIFSDPRVLKIEKMPKLKLLNRWTTGFLQSGEEDVVIDKNGFLTSNRVLNNRGINGSNVIVTIMDSGASSTNCLLTDSQHEFPINKTNLNHRKVVRYDAFVDQSDEYNGHGTHCAGIVAGYAECGENCSMNLYSGHAPAAKLYVSDLAVDADVDELGLTVESITKSLEHAKELNSHIISCSWGVEATKDSKLLTALFDEYANIFPDILFIFAAGNDGAVFSVNTPGESKNVLTVAASTPPRGFFLGYESTKLFTITDINSGSQLNVTSLNFYDRLAVEPVSNYQNLDVINFTNYENDYDGKLILIKDSASLDFEQLMSSNPAAILIINGNPKEAIPNYVDFAVLHTASSQIANLLTKVNVTLDTTRQFKQLYLADFSSEGPTLYGRLKPDITAPGTFISSAAGNSKNQCTNDDALVALSGTSMATPAIAGSTALVEQYLVERLHGLPQSSSLELRATLLKAMIINSGKSESPNTGSGFGLPKLDNVLVESNSENRGLRFTSQIINSNSEDIYYIEIGSYEQSENNIDTKLDITLVYSEIADYTETNLAVLTDIDLFVVSPDGIVHYGNSNNNEEESHTNVEKVSILTPKSGRYEIHVNAYPFPLSIKATNYSLVVNGPFKQNDFEKNPGVLTPIHSVKNCPLNCSNNGKCSEGKCVCDSLHTGTHCQINVLSVEPEQSVSHAFEPRQFWHTKLNVGNAGKVILNLLKSGDPSVAELVINKDNQYKLSLNRYLTGYIARSREAVEIDLKQYNFGSYVYLSLYNNAPEKTTIQFYFSTSETRSFSSKIVLTVILAGSIILILLIAFVIYKFIRRRRNNLDQSTEPEIAPLPSGIKGNMPADIETKLIEEA</sequence>
<evidence type="ECO:0000256" key="4">
    <source>
        <dbReference type="ARBA" id="ARBA00022825"/>
    </source>
</evidence>
<evidence type="ECO:0000256" key="9">
    <source>
        <dbReference type="SAM" id="Phobius"/>
    </source>
</evidence>
<dbReference type="InterPro" id="IPR036852">
    <property type="entry name" value="Peptidase_S8/S53_dom_sf"/>
</dbReference>
<evidence type="ECO:0000256" key="5">
    <source>
        <dbReference type="ARBA" id="ARBA00023157"/>
    </source>
</evidence>
<proteinExistence type="inferred from homology"/>
<keyword evidence="5" id="KW-1015">Disulfide bond</keyword>
<evidence type="ECO:0000313" key="13">
    <source>
        <dbReference type="Proteomes" id="UP000179807"/>
    </source>
</evidence>
<keyword evidence="9" id="KW-0472">Membrane</keyword>
<keyword evidence="3 8" id="KW-0378">Hydrolase</keyword>
<evidence type="ECO:0000313" key="12">
    <source>
        <dbReference type="EMBL" id="OHS97012.1"/>
    </source>
</evidence>
<dbReference type="GO" id="GO:0004252">
    <property type="term" value="F:serine-type endopeptidase activity"/>
    <property type="evidence" value="ECO:0007669"/>
    <property type="project" value="UniProtKB-UniRule"/>
</dbReference>
<evidence type="ECO:0000256" key="6">
    <source>
        <dbReference type="ARBA" id="ARBA00023180"/>
    </source>
</evidence>
<dbReference type="InterPro" id="IPR023828">
    <property type="entry name" value="Peptidase_S8_Ser-AS"/>
</dbReference>
<keyword evidence="9" id="KW-0812">Transmembrane</keyword>
<gene>
    <name evidence="12" type="ORF">TRFO_36844</name>
</gene>
<accession>A0A1J4JIJ1</accession>
<keyword evidence="2 8" id="KW-0645">Protease</keyword>
<feature type="active site" description="Charge relay system" evidence="7 8">
    <location>
        <position position="587"/>
    </location>
</feature>
<dbReference type="Gene3D" id="3.40.50.200">
    <property type="entry name" value="Peptidase S8/S53 domain"/>
    <property type="match status" value="1"/>
</dbReference>
<evidence type="ECO:0000256" key="3">
    <source>
        <dbReference type="ARBA" id="ARBA00022801"/>
    </source>
</evidence>
<dbReference type="PANTHER" id="PTHR43399:SF4">
    <property type="entry name" value="CELL WALL-ASSOCIATED PROTEASE"/>
    <property type="match status" value="1"/>
</dbReference>
<dbReference type="PANTHER" id="PTHR43399">
    <property type="entry name" value="SUBTILISIN-RELATED"/>
    <property type="match status" value="1"/>
</dbReference>
<evidence type="ECO:0000256" key="1">
    <source>
        <dbReference type="ARBA" id="ARBA00011073"/>
    </source>
</evidence>
<organism evidence="12 13">
    <name type="scientific">Tritrichomonas foetus</name>
    <dbReference type="NCBI Taxonomy" id="1144522"/>
    <lineage>
        <taxon>Eukaryota</taxon>
        <taxon>Metamonada</taxon>
        <taxon>Parabasalia</taxon>
        <taxon>Tritrichomonadida</taxon>
        <taxon>Tritrichomonadidae</taxon>
        <taxon>Tritrichomonas</taxon>
    </lineage>
</organism>
<dbReference type="SUPFAM" id="SSF49785">
    <property type="entry name" value="Galactose-binding domain-like"/>
    <property type="match status" value="1"/>
</dbReference>
<dbReference type="InterPro" id="IPR008979">
    <property type="entry name" value="Galactose-bd-like_sf"/>
</dbReference>
<dbReference type="SUPFAM" id="SSF52743">
    <property type="entry name" value="Subtilisin-like"/>
    <property type="match status" value="1"/>
</dbReference>
<evidence type="ECO:0008006" key="14">
    <source>
        <dbReference type="Google" id="ProtNLM"/>
    </source>
</evidence>
<comment type="similarity">
    <text evidence="1 8">Belongs to the peptidase S8 family.</text>
</comment>
<feature type="active site" description="Charge relay system" evidence="7 8">
    <location>
        <position position="230"/>
    </location>
</feature>
<evidence type="ECO:0000259" key="10">
    <source>
        <dbReference type="Pfam" id="PF00082"/>
    </source>
</evidence>
<dbReference type="CDD" id="cd04842">
    <property type="entry name" value="Peptidases_S8_Kp43_protease"/>
    <property type="match status" value="1"/>
</dbReference>
<dbReference type="EMBL" id="MLAK01001143">
    <property type="protein sequence ID" value="OHS97012.1"/>
    <property type="molecule type" value="Genomic_DNA"/>
</dbReference>
<dbReference type="VEuPathDB" id="TrichDB:TRFO_36844"/>
<dbReference type="PROSITE" id="PS00137">
    <property type="entry name" value="SUBTILASE_HIS"/>
    <property type="match status" value="1"/>
</dbReference>
<dbReference type="PROSITE" id="PS00138">
    <property type="entry name" value="SUBTILASE_SER"/>
    <property type="match status" value="1"/>
</dbReference>
<feature type="active site" description="Charge relay system" evidence="7 8">
    <location>
        <position position="275"/>
    </location>
</feature>
<feature type="domain" description="Peptidase S8/S53" evidence="10">
    <location>
        <begin position="221"/>
        <end position="643"/>
    </location>
</feature>
<dbReference type="InterPro" id="IPR000209">
    <property type="entry name" value="Peptidase_S8/S53_dom"/>
</dbReference>
<reference evidence="12" key="1">
    <citation type="submission" date="2016-10" db="EMBL/GenBank/DDBJ databases">
        <authorList>
            <person name="Benchimol M."/>
            <person name="Almeida L.G."/>
            <person name="Vasconcelos A.T."/>
            <person name="Perreira-Neves A."/>
            <person name="Rosa I.A."/>
            <person name="Tasca T."/>
            <person name="Bogo M.R."/>
            <person name="de Souza W."/>
        </authorList>
    </citation>
    <scope>NUCLEOTIDE SEQUENCE [LARGE SCALE GENOMIC DNA]</scope>
    <source>
        <strain evidence="12">K</strain>
    </source>
</reference>
<dbReference type="AlphaFoldDB" id="A0A1J4JIJ1"/>
<dbReference type="Proteomes" id="UP000179807">
    <property type="component" value="Unassembled WGS sequence"/>
</dbReference>
<dbReference type="OrthoDB" id="10256524at2759"/>
<comment type="caution">
    <text evidence="12">The sequence shown here is derived from an EMBL/GenBank/DDBJ whole genome shotgun (WGS) entry which is preliminary data.</text>
</comment>
<dbReference type="GeneID" id="94845778"/>
<dbReference type="Pfam" id="PF18720">
    <property type="entry name" value="EGF_Tenascin"/>
    <property type="match status" value="1"/>
</dbReference>
<evidence type="ECO:0000256" key="7">
    <source>
        <dbReference type="PIRSR" id="PIRSR615500-1"/>
    </source>
</evidence>
<protein>
    <recommendedName>
        <fullName evidence="14">EGF-like domain-containing protein</fullName>
    </recommendedName>
</protein>
<dbReference type="Pfam" id="PF00082">
    <property type="entry name" value="Peptidase_S8"/>
    <property type="match status" value="1"/>
</dbReference>
<dbReference type="Gene3D" id="2.10.25.10">
    <property type="entry name" value="Laminin"/>
    <property type="match status" value="1"/>
</dbReference>
<feature type="domain" description="Tenascin EGF-like" evidence="11">
    <location>
        <begin position="805"/>
        <end position="831"/>
    </location>
</feature>
<keyword evidence="6" id="KW-0325">Glycoprotein</keyword>
<keyword evidence="4 8" id="KW-0720">Serine protease</keyword>
<evidence type="ECO:0000256" key="8">
    <source>
        <dbReference type="PROSITE-ProRule" id="PRU01240"/>
    </source>
</evidence>
<dbReference type="InterPro" id="IPR015500">
    <property type="entry name" value="Peptidase_S8_subtilisin-rel"/>
</dbReference>
<dbReference type="GO" id="GO:0006508">
    <property type="term" value="P:proteolysis"/>
    <property type="evidence" value="ECO:0007669"/>
    <property type="project" value="UniProtKB-KW"/>
</dbReference>